<evidence type="ECO:0000256" key="2">
    <source>
        <dbReference type="SAM" id="SignalP"/>
    </source>
</evidence>
<feature type="region of interest" description="Disordered" evidence="1">
    <location>
        <begin position="276"/>
        <end position="340"/>
    </location>
</feature>
<dbReference type="Proteomes" id="UP000246702">
    <property type="component" value="Unassembled WGS sequence"/>
</dbReference>
<evidence type="ECO:0000256" key="1">
    <source>
        <dbReference type="SAM" id="MobiDB-lite"/>
    </source>
</evidence>
<dbReference type="GeneID" id="37109673"/>
<dbReference type="STRING" id="1450535.A0A317WJ34"/>
<protein>
    <recommendedName>
        <fullName evidence="5">Lytic polysaccharide monooxygenase</fullName>
    </recommendedName>
</protein>
<evidence type="ECO:0008006" key="5">
    <source>
        <dbReference type="Google" id="ProtNLM"/>
    </source>
</evidence>
<dbReference type="AlphaFoldDB" id="A0A317WJ34"/>
<feature type="non-terminal residue" evidence="3">
    <location>
        <position position="409"/>
    </location>
</feature>
<accession>A0A317WJ34</accession>
<feature type="compositionally biased region" description="Polar residues" evidence="1">
    <location>
        <begin position="276"/>
        <end position="292"/>
    </location>
</feature>
<dbReference type="OrthoDB" id="2342176at2759"/>
<evidence type="ECO:0000313" key="4">
    <source>
        <dbReference type="Proteomes" id="UP000246702"/>
    </source>
</evidence>
<dbReference type="EMBL" id="MSFK01000015">
    <property type="protein sequence ID" value="PWY86474.1"/>
    <property type="molecule type" value="Genomic_DNA"/>
</dbReference>
<dbReference type="PANTHER" id="PTHR36182">
    <property type="entry name" value="PROTEIN, PUTATIVE (AFU_ORTHOLOGUE AFUA_6G10930)-RELATED"/>
    <property type="match status" value="1"/>
</dbReference>
<dbReference type="RefSeq" id="XP_025467065.1">
    <property type="nucleotide sequence ID" value="XM_025607530.1"/>
</dbReference>
<comment type="caution">
    <text evidence="3">The sequence shown here is derived from an EMBL/GenBank/DDBJ whole genome shotgun (WGS) entry which is preliminary data.</text>
</comment>
<proteinExistence type="predicted"/>
<sequence length="409" mass="41625">MLFKSVLVTAAMLGVSAVKAHMIMTEPVPYGKATLDNSPLAANGSDFPCKLRGAGTFDFTQWNKAQIGESMPLTFQGSATHGGGSCQISLTTDLEPTVDSEWMVIKSFEGGCPANVDGNLSGGATAADPYTFNYTVPEGISPGKYTLAWTWFNRIGNREMYMNCAPLEVESSSSKRSVVAEKRSSSFPPMFVANINGCETPNNVDIRFPQPGDDVVYEGEPSNLAPVGAAACTGTPTFGAAGDSSSGSSGSGSGSSGSSASASAVVTTAPVTTHAYTEPTTSAARAVTTTKSAAPAVNTASSSSESSGSSSGSSSGADSGSSPKPSPSTVASSSSSSGSLSGSCSVEGEWNCINGSSFQRCANGQWSQVQDMAAGTQCTAGQSSNLAISANKLMARTMKEGRSRRHGHG</sequence>
<keyword evidence="2" id="KW-0732">Signal</keyword>
<dbReference type="PANTHER" id="PTHR36182:SF2">
    <property type="entry name" value="LYTIC POLYSACCHARIDE MONOOXYGENASE"/>
    <property type="match status" value="1"/>
</dbReference>
<gene>
    <name evidence="3" type="ORF">BO94DRAFT_448528</name>
</gene>
<reference evidence="3 4" key="1">
    <citation type="submission" date="2016-12" db="EMBL/GenBank/DDBJ databases">
        <title>The genomes of Aspergillus section Nigri reveals drivers in fungal speciation.</title>
        <authorList>
            <consortium name="DOE Joint Genome Institute"/>
            <person name="Vesth T.C."/>
            <person name="Nybo J."/>
            <person name="Theobald S."/>
            <person name="Brandl J."/>
            <person name="Frisvad J.C."/>
            <person name="Nielsen K.F."/>
            <person name="Lyhne E.K."/>
            <person name="Kogle M.E."/>
            <person name="Kuo A."/>
            <person name="Riley R."/>
            <person name="Clum A."/>
            <person name="Nolan M."/>
            <person name="Lipzen A."/>
            <person name="Salamov A."/>
            <person name="Henrissat B."/>
            <person name="Wiebenga A."/>
            <person name="De Vries R.P."/>
            <person name="Grigoriev I.V."/>
            <person name="Mortensen U.H."/>
            <person name="Andersen M.R."/>
            <person name="Baker S.E."/>
        </authorList>
    </citation>
    <scope>NUCLEOTIDE SEQUENCE [LARGE SCALE GENOMIC DNA]</scope>
    <source>
        <strain evidence="3 4">CBS 115572</strain>
    </source>
</reference>
<evidence type="ECO:0000313" key="3">
    <source>
        <dbReference type="EMBL" id="PWY86474.1"/>
    </source>
</evidence>
<organism evidence="3 4">
    <name type="scientific">Aspergillus sclerotioniger CBS 115572</name>
    <dbReference type="NCBI Taxonomy" id="1450535"/>
    <lineage>
        <taxon>Eukaryota</taxon>
        <taxon>Fungi</taxon>
        <taxon>Dikarya</taxon>
        <taxon>Ascomycota</taxon>
        <taxon>Pezizomycotina</taxon>
        <taxon>Eurotiomycetes</taxon>
        <taxon>Eurotiomycetidae</taxon>
        <taxon>Eurotiales</taxon>
        <taxon>Aspergillaceae</taxon>
        <taxon>Aspergillus</taxon>
        <taxon>Aspergillus subgen. Circumdati</taxon>
    </lineage>
</organism>
<feature type="chain" id="PRO_5016425737" description="Lytic polysaccharide monooxygenase" evidence="2">
    <location>
        <begin position="21"/>
        <end position="409"/>
    </location>
</feature>
<keyword evidence="4" id="KW-1185">Reference proteome</keyword>
<feature type="compositionally biased region" description="Low complexity" evidence="1">
    <location>
        <begin position="301"/>
        <end position="340"/>
    </location>
</feature>
<feature type="signal peptide" evidence="2">
    <location>
        <begin position="1"/>
        <end position="20"/>
    </location>
</feature>
<feature type="region of interest" description="Disordered" evidence="1">
    <location>
        <begin position="240"/>
        <end position="261"/>
    </location>
</feature>
<dbReference type="Gene3D" id="2.70.50.70">
    <property type="match status" value="1"/>
</dbReference>
<name>A0A317WJ34_9EURO</name>